<evidence type="ECO:0000256" key="1">
    <source>
        <dbReference type="SAM" id="MobiDB-lite"/>
    </source>
</evidence>
<dbReference type="EMBL" id="CAJVRM010000070">
    <property type="protein sequence ID" value="CAG8973484.1"/>
    <property type="molecule type" value="Genomic_DNA"/>
</dbReference>
<evidence type="ECO:0000313" key="4">
    <source>
        <dbReference type="Proteomes" id="UP000701801"/>
    </source>
</evidence>
<name>A0A9N9Q370_9HELO</name>
<feature type="domain" description="2EXR" evidence="2">
    <location>
        <begin position="8"/>
        <end position="97"/>
    </location>
</feature>
<dbReference type="InterPro" id="IPR045518">
    <property type="entry name" value="2EXR"/>
</dbReference>
<dbReference type="AlphaFoldDB" id="A0A9N9Q370"/>
<comment type="caution">
    <text evidence="3">The sequence shown here is derived from an EMBL/GenBank/DDBJ whole genome shotgun (WGS) entry which is preliminary data.</text>
</comment>
<dbReference type="OrthoDB" id="3530648at2759"/>
<accession>A0A9N9Q370</accession>
<gene>
    <name evidence="3" type="ORF">HYALB_00011079</name>
</gene>
<keyword evidence="4" id="KW-1185">Reference proteome</keyword>
<evidence type="ECO:0000313" key="3">
    <source>
        <dbReference type="EMBL" id="CAG8973484.1"/>
    </source>
</evidence>
<dbReference type="Proteomes" id="UP000701801">
    <property type="component" value="Unassembled WGS sequence"/>
</dbReference>
<protein>
    <recommendedName>
        <fullName evidence="2">2EXR domain-containing protein</fullName>
    </recommendedName>
</protein>
<reference evidence="3" key="1">
    <citation type="submission" date="2021-07" db="EMBL/GenBank/DDBJ databases">
        <authorList>
            <person name="Durling M."/>
        </authorList>
    </citation>
    <scope>NUCLEOTIDE SEQUENCE</scope>
</reference>
<organism evidence="3 4">
    <name type="scientific">Hymenoscyphus albidus</name>
    <dbReference type="NCBI Taxonomy" id="595503"/>
    <lineage>
        <taxon>Eukaryota</taxon>
        <taxon>Fungi</taxon>
        <taxon>Dikarya</taxon>
        <taxon>Ascomycota</taxon>
        <taxon>Pezizomycotina</taxon>
        <taxon>Leotiomycetes</taxon>
        <taxon>Helotiales</taxon>
        <taxon>Helotiaceae</taxon>
        <taxon>Hymenoscyphus</taxon>
    </lineage>
</organism>
<proteinExistence type="predicted"/>
<sequence>MSQPLTEFHWFPQLPAEKRLEIWWYVYEMEQGEVEECERLVQITYDEGTDCTVSLSPSPVLLHVNKETRTEFIRYYDVLPNNPLATPIYVQYDYDLIWIREDEFGIYANDGTILDRILSRFPVDTDLQRLALDHHILQPLIDTDSDPPSQNSYFRIDDTALRSLALLHSNLTQIEIILDKRSSRHSAMGPRPRGTAPRPSNQKKKPQYPYENSSHFSIITGHLVEFALFVQTMWLGQKDPYPLAQFEDEVIWTKGIAIALEEELEDILSTNGVEANFKVEVYARDGRKAPCVCDYCGPYKYQLIHKGTVNNAPQDVAEGWEMEELGECERLRLPGVKDSVAGVDRETFLAYEGETVVKERYLCNNPTTGACETDV</sequence>
<dbReference type="Pfam" id="PF20150">
    <property type="entry name" value="2EXR"/>
    <property type="match status" value="1"/>
</dbReference>
<dbReference type="PANTHER" id="PTHR35910:SF6">
    <property type="entry name" value="2EXR DOMAIN-CONTAINING PROTEIN"/>
    <property type="match status" value="1"/>
</dbReference>
<evidence type="ECO:0000259" key="2">
    <source>
        <dbReference type="Pfam" id="PF20150"/>
    </source>
</evidence>
<feature type="region of interest" description="Disordered" evidence="1">
    <location>
        <begin position="183"/>
        <end position="210"/>
    </location>
</feature>
<dbReference type="PANTHER" id="PTHR35910">
    <property type="entry name" value="2EXR DOMAIN-CONTAINING PROTEIN"/>
    <property type="match status" value="1"/>
</dbReference>